<feature type="transmembrane region" description="Helical" evidence="2">
    <location>
        <begin position="260"/>
        <end position="277"/>
    </location>
</feature>
<feature type="repeat" description="TPR" evidence="1">
    <location>
        <begin position="423"/>
        <end position="456"/>
    </location>
</feature>
<feature type="transmembrane region" description="Helical" evidence="2">
    <location>
        <begin position="322"/>
        <end position="341"/>
    </location>
</feature>
<feature type="transmembrane region" description="Helical" evidence="2">
    <location>
        <begin position="380"/>
        <end position="397"/>
    </location>
</feature>
<dbReference type="STRING" id="234267.Acid_5472"/>
<protein>
    <submittedName>
        <fullName evidence="3">Tetratricopeptide TPR_2 repeat protein</fullName>
    </submittedName>
</protein>
<dbReference type="InterPro" id="IPR019734">
    <property type="entry name" value="TPR_rpt"/>
</dbReference>
<keyword evidence="2" id="KW-0812">Transmembrane</keyword>
<proteinExistence type="predicted"/>
<dbReference type="HOGENOM" id="CLU_011615_5_0_0"/>
<keyword evidence="2" id="KW-1133">Transmembrane helix</keyword>
<dbReference type="InParanoid" id="Q01V96"/>
<feature type="transmembrane region" description="Helical" evidence="2">
    <location>
        <begin position="297"/>
        <end position="315"/>
    </location>
</feature>
<dbReference type="Gene3D" id="1.25.40.10">
    <property type="entry name" value="Tetratricopeptide repeat domain"/>
    <property type="match status" value="2"/>
</dbReference>
<feature type="transmembrane region" description="Helical" evidence="2">
    <location>
        <begin position="98"/>
        <end position="119"/>
    </location>
</feature>
<dbReference type="OrthoDB" id="9769030at2"/>
<feature type="repeat" description="TPR" evidence="1">
    <location>
        <begin position="569"/>
        <end position="602"/>
    </location>
</feature>
<dbReference type="Pfam" id="PF13414">
    <property type="entry name" value="TPR_11"/>
    <property type="match status" value="2"/>
</dbReference>
<evidence type="ECO:0000313" key="3">
    <source>
        <dbReference type="EMBL" id="ABJ86419.1"/>
    </source>
</evidence>
<dbReference type="Pfam" id="PF13432">
    <property type="entry name" value="TPR_16"/>
    <property type="match status" value="1"/>
</dbReference>
<dbReference type="EMBL" id="CP000473">
    <property type="protein sequence ID" value="ABJ86419.1"/>
    <property type="molecule type" value="Genomic_DNA"/>
</dbReference>
<evidence type="ECO:0000256" key="2">
    <source>
        <dbReference type="SAM" id="Phobius"/>
    </source>
</evidence>
<organism evidence="3">
    <name type="scientific">Solibacter usitatus (strain Ellin6076)</name>
    <dbReference type="NCBI Taxonomy" id="234267"/>
    <lineage>
        <taxon>Bacteria</taxon>
        <taxon>Pseudomonadati</taxon>
        <taxon>Acidobacteriota</taxon>
        <taxon>Terriglobia</taxon>
        <taxon>Bryobacterales</taxon>
        <taxon>Solibacteraceae</taxon>
        <taxon>Candidatus Solibacter</taxon>
    </lineage>
</organism>
<dbReference type="SMART" id="SM00028">
    <property type="entry name" value="TPR"/>
    <property type="match status" value="6"/>
</dbReference>
<dbReference type="InterPro" id="IPR011990">
    <property type="entry name" value="TPR-like_helical_dom_sf"/>
</dbReference>
<keyword evidence="1" id="KW-0802">TPR repeat</keyword>
<evidence type="ECO:0000256" key="1">
    <source>
        <dbReference type="PROSITE-ProRule" id="PRU00339"/>
    </source>
</evidence>
<accession>Q01V96</accession>
<feature type="transmembrane region" description="Helical" evidence="2">
    <location>
        <begin position="181"/>
        <end position="207"/>
    </location>
</feature>
<feature type="transmembrane region" description="Helical" evidence="2">
    <location>
        <begin position="126"/>
        <end position="147"/>
    </location>
</feature>
<feature type="transmembrane region" description="Helical" evidence="2">
    <location>
        <begin position="21"/>
        <end position="41"/>
    </location>
</feature>
<feature type="transmembrane region" description="Helical" evidence="2">
    <location>
        <begin position="353"/>
        <end position="373"/>
    </location>
</feature>
<feature type="transmembrane region" description="Helical" evidence="2">
    <location>
        <begin position="153"/>
        <end position="169"/>
    </location>
</feature>
<name>Q01V96_SOLUE</name>
<dbReference type="eggNOG" id="COG0457">
    <property type="taxonomic scope" value="Bacteria"/>
</dbReference>
<dbReference type="PROSITE" id="PS51257">
    <property type="entry name" value="PROKAR_LIPOPROTEIN"/>
    <property type="match status" value="1"/>
</dbReference>
<dbReference type="PROSITE" id="PS50005">
    <property type="entry name" value="TPR"/>
    <property type="match status" value="2"/>
</dbReference>
<dbReference type="AlphaFoldDB" id="Q01V96"/>
<dbReference type="KEGG" id="sus:Acid_5472"/>
<sequence length="656" mass="72031">MAGIRDGRRTARTSDSPATGLRDAAVWLLMLGACLLAYLPALTGGLVWDDGMHVTRTDLQSLHGLWRIWFDLGATQQYYPLLHSAFWLEHRVWGDAVLGYHLTNIVLHAISAYLVVLIVRRLSLPGAWLAGFLFALHPVCVEAVAWISEQKSALSAVFYLAAALAYLHFDKARRTSHYCAALGLFLLSLMSKTVTATLPAAMLVVFWWQRGRLDWRRDVLPLIPWFAVGASAGLFTAWVESAPGLIGAQGPQYALSLAQRVLLAGRVPWFYAWKVVWPANLMFTYPHWEIDSGVLPQYLFPLATAAAAVALAILARKNRGPLAAFLFFGGTLFPALGFLNVYPFRYSYVADHFQYLATLGILIPAAAGLALMARRISPGRIAPVAMAALLLATLGAATRQQSAMYRDYETLFRETLARNPGSSFLHSNLGVILMASGREAEAASQFEAAVRLTPRSADYHVNLGLALAHLPGRMTDAMAEYQEALSIDPHLPAAHLNLGLALTSMPGRLQDAIAEYRRAIAEYQTAVRNEPNYWEAHFNLGLAYSQIPGREDDAIAEYRTALQMKPDSALAHFHLGNTLHKMGRLPDAVAEYQASADIDPGVPEVHYELAYALAQIPGRVPEAIAECEKMLQLKPGDEPGRQLMASLLAFRGGRGH</sequence>
<reference evidence="3" key="1">
    <citation type="submission" date="2006-10" db="EMBL/GenBank/DDBJ databases">
        <title>Complete sequence of Solibacter usitatus Ellin6076.</title>
        <authorList>
            <consortium name="US DOE Joint Genome Institute"/>
            <person name="Copeland A."/>
            <person name="Lucas S."/>
            <person name="Lapidus A."/>
            <person name="Barry K."/>
            <person name="Detter J.C."/>
            <person name="Glavina del Rio T."/>
            <person name="Hammon N."/>
            <person name="Israni S."/>
            <person name="Dalin E."/>
            <person name="Tice H."/>
            <person name="Pitluck S."/>
            <person name="Thompson L.S."/>
            <person name="Brettin T."/>
            <person name="Bruce D."/>
            <person name="Han C."/>
            <person name="Tapia R."/>
            <person name="Gilna P."/>
            <person name="Schmutz J."/>
            <person name="Larimer F."/>
            <person name="Land M."/>
            <person name="Hauser L."/>
            <person name="Kyrpides N."/>
            <person name="Mikhailova N."/>
            <person name="Janssen P.H."/>
            <person name="Kuske C.R."/>
            <person name="Richardson P."/>
        </authorList>
    </citation>
    <scope>NUCLEOTIDE SEQUENCE</scope>
    <source>
        <strain evidence="3">Ellin6076</strain>
    </source>
</reference>
<dbReference type="SUPFAM" id="SSF48452">
    <property type="entry name" value="TPR-like"/>
    <property type="match status" value="1"/>
</dbReference>
<dbReference type="PANTHER" id="PTHR44395:SF1">
    <property type="entry name" value="PROTEIN O-MANNOSYL-TRANSFERASE TMTC3"/>
    <property type="match status" value="1"/>
</dbReference>
<keyword evidence="2" id="KW-0472">Membrane</keyword>
<gene>
    <name evidence="3" type="ordered locus">Acid_5472</name>
</gene>
<dbReference type="PANTHER" id="PTHR44395">
    <property type="match status" value="1"/>
</dbReference>
<feature type="transmembrane region" description="Helical" evidence="2">
    <location>
        <begin position="219"/>
        <end position="239"/>
    </location>
</feature>